<dbReference type="ExpressionAtlas" id="B7EEM3">
    <property type="expression patterns" value="baseline and differential"/>
</dbReference>
<dbReference type="AlphaFoldDB" id="B7EEM3"/>
<evidence type="ECO:0000313" key="3">
    <source>
        <dbReference type="Proteomes" id="UP000059680"/>
    </source>
</evidence>
<accession>B7EEM3</accession>
<dbReference type="PaxDb" id="39947-B7EEM3"/>
<dbReference type="Gramene" id="Os10t0421500-02">
    <property type="protein sequence ID" value="Os10t0421500-02"/>
    <property type="gene ID" value="Os10g0421500"/>
</dbReference>
<dbReference type="EMBL" id="AK068242">
    <property type="protein sequence ID" value="BAG90820.1"/>
    <property type="molecule type" value="mRNA"/>
</dbReference>
<keyword evidence="3" id="KW-1185">Reference proteome</keyword>
<reference evidence="1" key="1">
    <citation type="journal article" date="2003" name="Science">
        <title>Collection, Mapping, and Annotation of Over 28,000 cDNA Clones from japonica Rice.</title>
        <authorList>
            <person name="Kikuchi S."/>
            <person name="Satoh K."/>
            <person name="Nagata T."/>
            <person name="Kawagashira N."/>
            <person name="Doi K."/>
            <person name="Kishimoto N."/>
            <person name="Yazaki J."/>
            <person name="Ishikawa M."/>
            <person name="Yamada H."/>
            <person name="Ooka H."/>
            <person name="Hotta I."/>
            <person name="Kojima K."/>
            <person name="Namiki T."/>
            <person name="Ohneda E."/>
            <person name="Yahagi W."/>
            <person name="Suzuki K."/>
            <person name="Li C."/>
            <person name="Ohtsuki K."/>
            <person name="Shishiki T."/>
            <person name="Otomo Y."/>
            <person name="Murakami K."/>
            <person name="Iida Y."/>
            <person name="Sugano S."/>
            <person name="Fujimura T."/>
            <person name="Suzuki Y."/>
            <person name="Tsunoda Y."/>
            <person name="Kurosaki T."/>
            <person name="Kodama T."/>
            <person name="Masuda H."/>
            <person name="Kobayashi M."/>
            <person name="Xie Q."/>
            <person name="Lu M."/>
            <person name="Narikawa R."/>
            <person name="Sugiyama A."/>
            <person name="Mizuno K."/>
            <person name="Yokomizo S."/>
            <person name="Niikura J."/>
            <person name="Ikeda R."/>
            <person name="Ishibiki J."/>
            <person name="Kawamata M."/>
            <person name="Yoshimura A."/>
            <person name="Miura J."/>
            <person name="Kusumegi T."/>
            <person name="Oka M."/>
            <person name="Ryu R."/>
            <person name="Ueda M."/>
            <person name="Matsubara K."/>
            <person name="Kawai J."/>
            <person name="Carninci P."/>
            <person name="Adachi J."/>
            <person name="Aizawa K."/>
            <person name="Arakawa T."/>
            <person name="Fukuda S."/>
            <person name="Hara A."/>
            <person name="Hashidume W."/>
            <person name="Hayatsu N."/>
            <person name="Imotani K."/>
            <person name="Ishii Y."/>
            <person name="Itoh M."/>
            <person name="Kagawa I."/>
            <person name="Kondo S."/>
            <person name="Konno H."/>
            <person name="Miyazaki A."/>
            <person name="Osato N."/>
            <person name="Ota Y."/>
            <person name="Saito R."/>
            <person name="Sasaki D."/>
            <person name="Sato K."/>
            <person name="Shibata K."/>
            <person name="Shinagawa A."/>
            <person name="Shiraki T."/>
            <person name="Yoshino M."/>
            <person name="Hayashizaki Y."/>
        </authorList>
    </citation>
    <scope>NUCLEOTIDE SEQUENCE</scope>
</reference>
<protein>
    <submittedName>
        <fullName evidence="2">Os10g0421500 protein</fullName>
    </submittedName>
    <submittedName>
        <fullName evidence="1">cDNA clone:J013149A17, full insert sequence</fullName>
    </submittedName>
</protein>
<reference evidence="3" key="2">
    <citation type="journal article" date="2005" name="Nature">
        <title>The map-based sequence of the rice genome.</title>
        <authorList>
            <consortium name="International rice genome sequencing project (IRGSP)"/>
            <person name="Matsumoto T."/>
            <person name="Wu J."/>
            <person name="Kanamori H."/>
            <person name="Katayose Y."/>
            <person name="Fujisawa M."/>
            <person name="Namiki N."/>
            <person name="Mizuno H."/>
            <person name="Yamamoto K."/>
            <person name="Antonio B.A."/>
            <person name="Baba T."/>
            <person name="Sakata K."/>
            <person name="Nagamura Y."/>
            <person name="Aoki H."/>
            <person name="Arikawa K."/>
            <person name="Arita K."/>
            <person name="Bito T."/>
            <person name="Chiden Y."/>
            <person name="Fujitsuka N."/>
            <person name="Fukunaka R."/>
            <person name="Hamada M."/>
            <person name="Harada C."/>
            <person name="Hayashi A."/>
            <person name="Hijishita S."/>
            <person name="Honda M."/>
            <person name="Hosokawa S."/>
            <person name="Ichikawa Y."/>
            <person name="Idonuma A."/>
            <person name="Iijima M."/>
            <person name="Ikeda M."/>
            <person name="Ikeno M."/>
            <person name="Ito K."/>
            <person name="Ito S."/>
            <person name="Ito T."/>
            <person name="Ito Y."/>
            <person name="Ito Y."/>
            <person name="Iwabuchi A."/>
            <person name="Kamiya K."/>
            <person name="Karasawa W."/>
            <person name="Kurita K."/>
            <person name="Katagiri S."/>
            <person name="Kikuta A."/>
            <person name="Kobayashi H."/>
            <person name="Kobayashi N."/>
            <person name="Machita K."/>
            <person name="Maehara T."/>
            <person name="Masukawa M."/>
            <person name="Mizubayashi T."/>
            <person name="Mukai Y."/>
            <person name="Nagasaki H."/>
            <person name="Nagata Y."/>
            <person name="Naito S."/>
            <person name="Nakashima M."/>
            <person name="Nakama Y."/>
            <person name="Nakamichi Y."/>
            <person name="Nakamura M."/>
            <person name="Meguro A."/>
            <person name="Negishi M."/>
            <person name="Ohta I."/>
            <person name="Ohta T."/>
            <person name="Okamoto M."/>
            <person name="Ono N."/>
            <person name="Saji S."/>
            <person name="Sakaguchi M."/>
            <person name="Sakai K."/>
            <person name="Shibata M."/>
            <person name="Shimokawa T."/>
            <person name="Song J."/>
            <person name="Takazaki Y."/>
            <person name="Terasawa K."/>
            <person name="Tsugane M."/>
            <person name="Tsuji K."/>
            <person name="Ueda S."/>
            <person name="Waki K."/>
            <person name="Yamagata H."/>
            <person name="Yamamoto M."/>
            <person name="Yamamoto S."/>
            <person name="Yamane H."/>
            <person name="Yoshiki S."/>
            <person name="Yoshihara R."/>
            <person name="Yukawa K."/>
            <person name="Zhong H."/>
            <person name="Yano M."/>
            <person name="Yuan Q."/>
            <person name="Ouyang S."/>
            <person name="Liu J."/>
            <person name="Jones K.M."/>
            <person name="Gansberger K."/>
            <person name="Moffat K."/>
            <person name="Hill J."/>
            <person name="Bera J."/>
            <person name="Fadrosh D."/>
            <person name="Jin S."/>
            <person name="Johri S."/>
            <person name="Kim M."/>
            <person name="Overton L."/>
            <person name="Reardon M."/>
            <person name="Tsitrin T."/>
            <person name="Vuong H."/>
            <person name="Weaver B."/>
            <person name="Ciecko A."/>
            <person name="Tallon L."/>
            <person name="Jackson J."/>
            <person name="Pai G."/>
            <person name="Aken S.V."/>
            <person name="Utterback T."/>
            <person name="Reidmuller S."/>
            <person name="Feldblyum T."/>
            <person name="Hsiao J."/>
            <person name="Zismann V."/>
            <person name="Iobst S."/>
            <person name="de Vazeille A.R."/>
            <person name="Buell C.R."/>
            <person name="Ying K."/>
            <person name="Li Y."/>
            <person name="Lu T."/>
            <person name="Huang Y."/>
            <person name="Zhao Q."/>
            <person name="Feng Q."/>
            <person name="Zhang L."/>
            <person name="Zhu J."/>
            <person name="Weng Q."/>
            <person name="Mu J."/>
            <person name="Lu Y."/>
            <person name="Fan D."/>
            <person name="Liu Y."/>
            <person name="Guan J."/>
            <person name="Zhang Y."/>
            <person name="Yu S."/>
            <person name="Liu X."/>
            <person name="Zhang Y."/>
            <person name="Hong G."/>
            <person name="Han B."/>
            <person name="Choisne N."/>
            <person name="Demange N."/>
            <person name="Orjeda G."/>
            <person name="Samain S."/>
            <person name="Cattolico L."/>
            <person name="Pelletier E."/>
            <person name="Couloux A."/>
            <person name="Segurens B."/>
            <person name="Wincker P."/>
            <person name="D'Hont A."/>
            <person name="Scarpelli C."/>
            <person name="Weissenbach J."/>
            <person name="Salanoubat M."/>
            <person name="Quetier F."/>
            <person name="Yu Y."/>
            <person name="Kim H.R."/>
            <person name="Rambo T."/>
            <person name="Currie J."/>
            <person name="Collura K."/>
            <person name="Luo M."/>
            <person name="Yang T."/>
            <person name="Ammiraju J.S.S."/>
            <person name="Engler F."/>
            <person name="Soderlund C."/>
            <person name="Wing R.A."/>
            <person name="Palmer L.E."/>
            <person name="de la Bastide M."/>
            <person name="Spiegel L."/>
            <person name="Nascimento L."/>
            <person name="Zutavern T."/>
            <person name="O'Shaughnessy A."/>
            <person name="Dike S."/>
            <person name="Dedhia N."/>
            <person name="Preston R."/>
            <person name="Balija V."/>
            <person name="McCombie W.R."/>
            <person name="Chow T."/>
            <person name="Chen H."/>
            <person name="Chung M."/>
            <person name="Chen C."/>
            <person name="Shaw J."/>
            <person name="Wu H."/>
            <person name="Hsiao K."/>
            <person name="Chao Y."/>
            <person name="Chu M."/>
            <person name="Cheng C."/>
            <person name="Hour A."/>
            <person name="Lee P."/>
            <person name="Lin S."/>
            <person name="Lin Y."/>
            <person name="Liou J."/>
            <person name="Liu S."/>
            <person name="Hsing Y."/>
            <person name="Raghuvanshi S."/>
            <person name="Mohanty A."/>
            <person name="Bharti A.K."/>
            <person name="Gaur A."/>
            <person name="Gupta V."/>
            <person name="Kumar D."/>
            <person name="Ravi V."/>
            <person name="Vij S."/>
            <person name="Kapur A."/>
            <person name="Khurana P."/>
            <person name="Khurana P."/>
            <person name="Khurana J.P."/>
            <person name="Tyagi A.K."/>
            <person name="Gaikwad K."/>
            <person name="Singh A."/>
            <person name="Dalal V."/>
            <person name="Srivastava S."/>
            <person name="Dixit A."/>
            <person name="Pal A.K."/>
            <person name="Ghazi I.A."/>
            <person name="Yadav M."/>
            <person name="Pandit A."/>
            <person name="Bhargava A."/>
            <person name="Sureshbabu K."/>
            <person name="Batra K."/>
            <person name="Sharma T.R."/>
            <person name="Mohapatra T."/>
            <person name="Singh N.K."/>
            <person name="Messing J."/>
            <person name="Nelson A.B."/>
            <person name="Fuks G."/>
            <person name="Kavchok S."/>
            <person name="Keizer G."/>
            <person name="Linton E."/>
            <person name="Llaca V."/>
            <person name="Song R."/>
            <person name="Tanyolac B."/>
            <person name="Young S."/>
            <person name="Ho-Il K."/>
            <person name="Hahn J.H."/>
            <person name="Sangsakoo G."/>
            <person name="Vanavichit A."/>
            <person name="de Mattos Luiz.A.T."/>
            <person name="Zimmer P.D."/>
            <person name="Malone G."/>
            <person name="Dellagostin O."/>
            <person name="de Oliveira A.C."/>
            <person name="Bevan M."/>
            <person name="Bancroft I."/>
            <person name="Minx P."/>
            <person name="Cordum H."/>
            <person name="Wilson R."/>
            <person name="Cheng Z."/>
            <person name="Jin W."/>
            <person name="Jiang J."/>
            <person name="Leong S.A."/>
            <person name="Iwama H."/>
            <person name="Gojobori T."/>
            <person name="Itoh T."/>
            <person name="Niimura Y."/>
            <person name="Fujii Y."/>
            <person name="Habara T."/>
            <person name="Sakai H."/>
            <person name="Sato Y."/>
            <person name="Wilson G."/>
            <person name="Kumar K."/>
            <person name="McCouch S."/>
            <person name="Juretic N."/>
            <person name="Hoen D."/>
            <person name="Wright S."/>
            <person name="Bruskiewich R."/>
            <person name="Bureau T."/>
            <person name="Miyao A."/>
            <person name="Hirochika H."/>
            <person name="Nishikawa T."/>
            <person name="Kadowaki K."/>
            <person name="Sugiura M."/>
            <person name="Burr B."/>
            <person name="Sasaki T."/>
        </authorList>
    </citation>
    <scope>NUCLEOTIDE SEQUENCE [LARGE SCALE GENOMIC DNA]</scope>
    <source>
        <strain evidence="3">cv. Nipponbare</strain>
    </source>
</reference>
<organism evidence="1">
    <name type="scientific">Oryza sativa subsp. japonica</name>
    <name type="common">Rice</name>
    <dbReference type="NCBI Taxonomy" id="39947"/>
    <lineage>
        <taxon>Eukaryota</taxon>
        <taxon>Viridiplantae</taxon>
        <taxon>Streptophyta</taxon>
        <taxon>Embryophyta</taxon>
        <taxon>Tracheophyta</taxon>
        <taxon>Spermatophyta</taxon>
        <taxon>Magnoliopsida</taxon>
        <taxon>Liliopsida</taxon>
        <taxon>Poales</taxon>
        <taxon>Poaceae</taxon>
        <taxon>BOP clade</taxon>
        <taxon>Oryzoideae</taxon>
        <taxon>Oryzeae</taxon>
        <taxon>Oryzinae</taxon>
        <taxon>Oryza</taxon>
        <taxon>Oryza sativa</taxon>
    </lineage>
</organism>
<dbReference type="InParanoid" id="B7EEM3"/>
<evidence type="ECO:0000313" key="2">
    <source>
        <dbReference type="EMBL" id="BAT10895.1"/>
    </source>
</evidence>
<dbReference type="Proteomes" id="UP000059680">
    <property type="component" value="Chromosome 10"/>
</dbReference>
<reference evidence="2" key="3">
    <citation type="journal article" date="2013" name="Plant Cell Physiol.">
        <title>Rice Annotation Project Database (RAP-DB): an integrative and interactive database for rice genomics.</title>
        <authorList>
            <person name="Sakai H."/>
            <person name="Lee S.S."/>
            <person name="Tanaka T."/>
            <person name="Numa H."/>
            <person name="Kim J."/>
            <person name="Kawahara Y."/>
            <person name="Wakimoto H."/>
            <person name="Yang C.C."/>
            <person name="Iwamoto M."/>
            <person name="Abe T."/>
            <person name="Yamada Y."/>
            <person name="Muto A."/>
            <person name="Inokuchi H."/>
            <person name="Ikemura T."/>
            <person name="Matsumoto T."/>
            <person name="Sasaki T."/>
            <person name="Itoh T."/>
        </authorList>
    </citation>
    <scope>NUCLEOTIDE SEQUENCE</scope>
</reference>
<proteinExistence type="evidence at transcript level"/>
<reference evidence="2 3" key="4">
    <citation type="journal article" date="2013" name="Rice">
        <title>Improvement of the Oryza sativa Nipponbare reference genome using next generation sequence and optical map data.</title>
        <authorList>
            <person name="Kawahara Y."/>
            <person name="de la Bastide M."/>
            <person name="Hamilton J.P."/>
            <person name="Kanamori H."/>
            <person name="McCombie W.R."/>
            <person name="Ouyang S."/>
            <person name="Schwartz D.C."/>
            <person name="Tanaka T."/>
            <person name="Wu J."/>
            <person name="Zhou S."/>
            <person name="Childs K.L."/>
            <person name="Davidson R.M."/>
            <person name="Lin H."/>
            <person name="Quesada-Ocampo L."/>
            <person name="Vaillancourt B."/>
            <person name="Sakai H."/>
            <person name="Lee S.S."/>
            <person name="Kim J."/>
            <person name="Numa H."/>
            <person name="Itoh T."/>
            <person name="Buell C.R."/>
            <person name="Matsumoto T."/>
        </authorList>
    </citation>
    <scope>NUCLEOTIDE SEQUENCE [LARGE SCALE GENOMIC DNA]</scope>
    <source>
        <strain evidence="3">cv. Nipponbare</strain>
    </source>
</reference>
<dbReference type="EMBL" id="AP014966">
    <property type="protein sequence ID" value="BAT10895.1"/>
    <property type="molecule type" value="Genomic_DNA"/>
</dbReference>
<sequence length="70" mass="8117">MARRAKLTINLKLRKSTINVEQLIHVRLRQILNFMGGKTAYIKVCSTIYITSKVLSPKMTKVQNLHCVRF</sequence>
<dbReference type="HOGENOM" id="CLU_2762322_0_0_1"/>
<gene>
    <name evidence="2" type="ordered locus">Os10g0421500</name>
    <name evidence="2" type="ORF">OSNPB_100421500</name>
</gene>
<reference evidence="2" key="5">
    <citation type="submission" date="2015-10" db="EMBL/GenBank/DDBJ databases">
        <authorList>
            <person name="Sakai H."/>
            <person name="Kawahara Y."/>
            <person name="Matsumoto T."/>
            <person name="Buell C.R."/>
            <person name="Itoh T."/>
        </authorList>
    </citation>
    <scope>NUCLEOTIDE SEQUENCE</scope>
</reference>
<name>B7EEM3_ORYSJ</name>
<evidence type="ECO:0000313" key="1">
    <source>
        <dbReference type="EMBL" id="BAG90820.1"/>
    </source>
</evidence>